<dbReference type="AlphaFoldDB" id="A0AAW2DTC0"/>
<dbReference type="Proteomes" id="UP001459277">
    <property type="component" value="Unassembled WGS sequence"/>
</dbReference>
<sequence length="160" mass="17229">MKDLTERTVVIGAEKQGLGSTKQSDGEVSVGEFPGDTRSGEIDIEEKFCCIVSGDGGDDVGVKEKIGSFLDARGSKVEAAKVMLDEAGLVVEGSGLDGRRWNVGDVTDEVEDIGGDMAELGEVKRQSSSRRRRRRRRRAELGVEVGEADARVPETVTEFP</sequence>
<comment type="caution">
    <text evidence="2">The sequence shown here is derived from an EMBL/GenBank/DDBJ whole genome shotgun (WGS) entry which is preliminary data.</text>
</comment>
<accession>A0AAW2DTC0</accession>
<protein>
    <submittedName>
        <fullName evidence="2">Uncharacterized protein</fullName>
    </submittedName>
</protein>
<name>A0AAW2DTC0_9ROSI</name>
<dbReference type="EMBL" id="JAZDWU010000001">
    <property type="protein sequence ID" value="KAL0013661.1"/>
    <property type="molecule type" value="Genomic_DNA"/>
</dbReference>
<organism evidence="2 3">
    <name type="scientific">Lithocarpus litseifolius</name>
    <dbReference type="NCBI Taxonomy" id="425828"/>
    <lineage>
        <taxon>Eukaryota</taxon>
        <taxon>Viridiplantae</taxon>
        <taxon>Streptophyta</taxon>
        <taxon>Embryophyta</taxon>
        <taxon>Tracheophyta</taxon>
        <taxon>Spermatophyta</taxon>
        <taxon>Magnoliopsida</taxon>
        <taxon>eudicotyledons</taxon>
        <taxon>Gunneridae</taxon>
        <taxon>Pentapetalae</taxon>
        <taxon>rosids</taxon>
        <taxon>fabids</taxon>
        <taxon>Fagales</taxon>
        <taxon>Fagaceae</taxon>
        <taxon>Lithocarpus</taxon>
    </lineage>
</organism>
<keyword evidence="3" id="KW-1185">Reference proteome</keyword>
<proteinExistence type="predicted"/>
<gene>
    <name evidence="2" type="ORF">SO802_000730</name>
</gene>
<feature type="region of interest" description="Disordered" evidence="1">
    <location>
        <begin position="15"/>
        <end position="39"/>
    </location>
</feature>
<feature type="compositionally biased region" description="Basic residues" evidence="1">
    <location>
        <begin position="127"/>
        <end position="137"/>
    </location>
</feature>
<evidence type="ECO:0000313" key="3">
    <source>
        <dbReference type="Proteomes" id="UP001459277"/>
    </source>
</evidence>
<evidence type="ECO:0000256" key="1">
    <source>
        <dbReference type="SAM" id="MobiDB-lite"/>
    </source>
</evidence>
<feature type="region of interest" description="Disordered" evidence="1">
    <location>
        <begin position="117"/>
        <end position="137"/>
    </location>
</feature>
<evidence type="ECO:0000313" key="2">
    <source>
        <dbReference type="EMBL" id="KAL0013661.1"/>
    </source>
</evidence>
<reference evidence="2 3" key="1">
    <citation type="submission" date="2024-01" db="EMBL/GenBank/DDBJ databases">
        <title>A telomere-to-telomere, gap-free genome of sweet tea (Lithocarpus litseifolius).</title>
        <authorList>
            <person name="Zhou J."/>
        </authorList>
    </citation>
    <scope>NUCLEOTIDE SEQUENCE [LARGE SCALE GENOMIC DNA]</scope>
    <source>
        <strain evidence="2">Zhou-2022a</strain>
        <tissue evidence="2">Leaf</tissue>
    </source>
</reference>